<dbReference type="OrthoDB" id="3008623at2759"/>
<dbReference type="AlphaFoldDB" id="A0A060SIC3"/>
<protein>
    <submittedName>
        <fullName evidence="2">Uncharacterized protein</fullName>
    </submittedName>
</protein>
<evidence type="ECO:0000313" key="3">
    <source>
        <dbReference type="Proteomes" id="UP000029665"/>
    </source>
</evidence>
<evidence type="ECO:0000256" key="1">
    <source>
        <dbReference type="SAM" id="MobiDB-lite"/>
    </source>
</evidence>
<gene>
    <name evidence="2" type="ORF">BN946_scf184943.g8</name>
</gene>
<proteinExistence type="predicted"/>
<name>A0A060SIC3_PYCCI</name>
<comment type="caution">
    <text evidence="2">The sequence shown here is derived from an EMBL/GenBank/DDBJ whole genome shotgun (WGS) entry which is preliminary data.</text>
</comment>
<dbReference type="HOGENOM" id="CLU_1482719_0_0_1"/>
<sequence length="182" mass="21120">MTVETTPQDVMLAAPPPSDHIDPFSLENWRAYTRASRTGEDEEKARTLLERWRYSTWLTLYFHQPFGPSGILPNSLILTLASHTTFSTVNDLKGRWLLADRHGADVLKVLHNLDQEHTLPRIEETRAKAEATMAEREEREREHAEKVAEREREKEVREHERAERAAEKAAEREREKKAKQAA</sequence>
<keyword evidence="3" id="KW-1185">Reference proteome</keyword>
<dbReference type="EMBL" id="CCBP010000109">
    <property type="protein sequence ID" value="CDO71974.1"/>
    <property type="molecule type" value="Genomic_DNA"/>
</dbReference>
<dbReference type="Proteomes" id="UP000029665">
    <property type="component" value="Unassembled WGS sequence"/>
</dbReference>
<organism evidence="2 3">
    <name type="scientific">Pycnoporus cinnabarinus</name>
    <name type="common">Cinnabar-red polypore</name>
    <name type="synonym">Trametes cinnabarina</name>
    <dbReference type="NCBI Taxonomy" id="5643"/>
    <lineage>
        <taxon>Eukaryota</taxon>
        <taxon>Fungi</taxon>
        <taxon>Dikarya</taxon>
        <taxon>Basidiomycota</taxon>
        <taxon>Agaricomycotina</taxon>
        <taxon>Agaricomycetes</taxon>
        <taxon>Polyporales</taxon>
        <taxon>Polyporaceae</taxon>
        <taxon>Trametes</taxon>
    </lineage>
</organism>
<reference evidence="2" key="1">
    <citation type="submission" date="2014-01" db="EMBL/GenBank/DDBJ databases">
        <title>The genome of the white-rot fungus Pycnoporus cinnabarinus: a basidiomycete model with a versatile arsenal for lignocellulosic biomass breakdown.</title>
        <authorList>
            <person name="Levasseur A."/>
            <person name="Lomascolo A."/>
            <person name="Ruiz-Duenas F.J."/>
            <person name="Uzan E."/>
            <person name="Piumi F."/>
            <person name="Kues U."/>
            <person name="Ram A.F.J."/>
            <person name="Murat C."/>
            <person name="Haon M."/>
            <person name="Benoit I."/>
            <person name="Arfi Y."/>
            <person name="Chevret D."/>
            <person name="Drula E."/>
            <person name="Kwon M.J."/>
            <person name="Gouret P."/>
            <person name="Lesage-Meessen L."/>
            <person name="Lombard V."/>
            <person name="Mariette J."/>
            <person name="Noirot C."/>
            <person name="Park J."/>
            <person name="Patyshakuliyeva A."/>
            <person name="Wieneger R.A.B."/>
            <person name="Wosten H.A.B."/>
            <person name="Martin F."/>
            <person name="Coutinho P.M."/>
            <person name="de Vries R."/>
            <person name="Martinez A.T."/>
            <person name="Klopp C."/>
            <person name="Pontarotti P."/>
            <person name="Henrissat B."/>
            <person name="Record E."/>
        </authorList>
    </citation>
    <scope>NUCLEOTIDE SEQUENCE [LARGE SCALE GENOMIC DNA]</scope>
    <source>
        <strain evidence="2">BRFM137</strain>
    </source>
</reference>
<evidence type="ECO:0000313" key="2">
    <source>
        <dbReference type="EMBL" id="CDO71974.1"/>
    </source>
</evidence>
<feature type="region of interest" description="Disordered" evidence="1">
    <location>
        <begin position="121"/>
        <end position="182"/>
    </location>
</feature>
<accession>A0A060SIC3</accession>